<evidence type="ECO:0000256" key="5">
    <source>
        <dbReference type="ARBA" id="ARBA00022777"/>
    </source>
</evidence>
<dbReference type="InterPro" id="IPR011009">
    <property type="entry name" value="Kinase-like_dom_sf"/>
</dbReference>
<dbReference type="InterPro" id="IPR000719">
    <property type="entry name" value="Prot_kinase_dom"/>
</dbReference>
<feature type="region of interest" description="Disordered" evidence="9">
    <location>
        <begin position="301"/>
        <end position="364"/>
    </location>
</feature>
<keyword evidence="3" id="KW-0808">Transferase</keyword>
<evidence type="ECO:0000256" key="8">
    <source>
        <dbReference type="ARBA" id="ARBA00048679"/>
    </source>
</evidence>
<dbReference type="GO" id="GO:0005524">
    <property type="term" value="F:ATP binding"/>
    <property type="evidence" value="ECO:0007669"/>
    <property type="project" value="UniProtKB-KW"/>
</dbReference>
<feature type="region of interest" description="Disordered" evidence="9">
    <location>
        <begin position="1"/>
        <end position="21"/>
    </location>
</feature>
<dbReference type="PANTHER" id="PTHR43289:SF34">
    <property type="entry name" value="SERINE_THREONINE-PROTEIN KINASE YBDM-RELATED"/>
    <property type="match status" value="1"/>
</dbReference>
<dbReference type="AlphaFoldDB" id="A0A4R1HWD1"/>
<feature type="domain" description="PASTA" evidence="12">
    <location>
        <begin position="464"/>
        <end position="532"/>
    </location>
</feature>
<dbReference type="CDD" id="cd14014">
    <property type="entry name" value="STKc_PknB_like"/>
    <property type="match status" value="1"/>
</dbReference>
<accession>A0A4R1HWD1</accession>
<evidence type="ECO:0000256" key="1">
    <source>
        <dbReference type="ARBA" id="ARBA00012513"/>
    </source>
</evidence>
<dbReference type="PROSITE" id="PS50011">
    <property type="entry name" value="PROTEIN_KINASE_DOM"/>
    <property type="match status" value="1"/>
</dbReference>
<gene>
    <name evidence="13" type="ORF">EV378_0857</name>
</gene>
<dbReference type="InterPro" id="IPR008271">
    <property type="entry name" value="Ser/Thr_kinase_AS"/>
</dbReference>
<evidence type="ECO:0000259" key="11">
    <source>
        <dbReference type="PROSITE" id="PS50011"/>
    </source>
</evidence>
<evidence type="ECO:0000256" key="10">
    <source>
        <dbReference type="SAM" id="Phobius"/>
    </source>
</evidence>
<dbReference type="SMART" id="SM00220">
    <property type="entry name" value="S_TKc"/>
    <property type="match status" value="1"/>
</dbReference>
<dbReference type="PANTHER" id="PTHR43289">
    <property type="entry name" value="MITOGEN-ACTIVATED PROTEIN KINASE KINASE KINASE 20-RELATED"/>
    <property type="match status" value="1"/>
</dbReference>
<evidence type="ECO:0000256" key="9">
    <source>
        <dbReference type="SAM" id="MobiDB-lite"/>
    </source>
</evidence>
<evidence type="ECO:0000256" key="7">
    <source>
        <dbReference type="ARBA" id="ARBA00047899"/>
    </source>
</evidence>
<protein>
    <recommendedName>
        <fullName evidence="1">non-specific serine/threonine protein kinase</fullName>
        <ecNumber evidence="1">2.7.11.1</ecNumber>
    </recommendedName>
</protein>
<comment type="caution">
    <text evidence="13">The sequence shown here is derived from an EMBL/GenBank/DDBJ whole genome shotgun (WGS) entry which is preliminary data.</text>
</comment>
<keyword evidence="2" id="KW-0723">Serine/threonine-protein kinase</keyword>
<feature type="compositionally biased region" description="Pro residues" evidence="9">
    <location>
        <begin position="535"/>
        <end position="547"/>
    </location>
</feature>
<feature type="domain" description="Protein kinase" evidence="11">
    <location>
        <begin position="27"/>
        <end position="293"/>
    </location>
</feature>
<keyword evidence="6" id="KW-0067">ATP-binding</keyword>
<keyword evidence="10" id="KW-0812">Transmembrane</keyword>
<dbReference type="GO" id="GO:0004674">
    <property type="term" value="F:protein serine/threonine kinase activity"/>
    <property type="evidence" value="ECO:0007669"/>
    <property type="project" value="UniProtKB-KW"/>
</dbReference>
<evidence type="ECO:0000256" key="4">
    <source>
        <dbReference type="ARBA" id="ARBA00022741"/>
    </source>
</evidence>
<proteinExistence type="predicted"/>
<keyword evidence="14" id="KW-1185">Reference proteome</keyword>
<evidence type="ECO:0000259" key="12">
    <source>
        <dbReference type="PROSITE" id="PS51178"/>
    </source>
</evidence>
<dbReference type="SUPFAM" id="SSF56112">
    <property type="entry name" value="Protein kinase-like (PK-like)"/>
    <property type="match status" value="1"/>
</dbReference>
<evidence type="ECO:0000256" key="3">
    <source>
        <dbReference type="ARBA" id="ARBA00022679"/>
    </source>
</evidence>
<keyword evidence="4" id="KW-0547">Nucleotide-binding</keyword>
<feature type="region of interest" description="Disordered" evidence="9">
    <location>
        <begin position="586"/>
        <end position="615"/>
    </location>
</feature>
<dbReference type="EMBL" id="SMFZ01000001">
    <property type="protein sequence ID" value="TCK25060.1"/>
    <property type="molecule type" value="Genomic_DNA"/>
</dbReference>
<dbReference type="FunFam" id="1.10.510.10:FF:000021">
    <property type="entry name" value="Serine/threonine protein kinase"/>
    <property type="match status" value="1"/>
</dbReference>
<dbReference type="SMART" id="SM00740">
    <property type="entry name" value="PASTA"/>
    <property type="match status" value="3"/>
</dbReference>
<keyword evidence="5 13" id="KW-0418">Kinase</keyword>
<comment type="catalytic activity">
    <reaction evidence="8">
        <text>L-seryl-[protein] + ATP = O-phospho-L-seryl-[protein] + ADP + H(+)</text>
        <dbReference type="Rhea" id="RHEA:17989"/>
        <dbReference type="Rhea" id="RHEA-COMP:9863"/>
        <dbReference type="Rhea" id="RHEA-COMP:11604"/>
        <dbReference type="ChEBI" id="CHEBI:15378"/>
        <dbReference type="ChEBI" id="CHEBI:29999"/>
        <dbReference type="ChEBI" id="CHEBI:30616"/>
        <dbReference type="ChEBI" id="CHEBI:83421"/>
        <dbReference type="ChEBI" id="CHEBI:456216"/>
        <dbReference type="EC" id="2.7.11.1"/>
    </reaction>
</comment>
<dbReference type="Pfam" id="PF03793">
    <property type="entry name" value="PASTA"/>
    <property type="match status" value="3"/>
</dbReference>
<dbReference type="NCBIfam" id="NF033483">
    <property type="entry name" value="PknB_PASTA_kin"/>
    <property type="match status" value="1"/>
</dbReference>
<evidence type="ECO:0000313" key="14">
    <source>
        <dbReference type="Proteomes" id="UP000295560"/>
    </source>
</evidence>
<feature type="compositionally biased region" description="Low complexity" evidence="9">
    <location>
        <begin position="345"/>
        <end position="356"/>
    </location>
</feature>
<dbReference type="Gene3D" id="1.10.510.10">
    <property type="entry name" value="Transferase(Phosphotransferase) domain 1"/>
    <property type="match status" value="1"/>
</dbReference>
<dbReference type="Gene3D" id="3.30.200.20">
    <property type="entry name" value="Phosphorylase Kinase, domain 1"/>
    <property type="match status" value="1"/>
</dbReference>
<dbReference type="EC" id="2.7.11.1" evidence="1"/>
<feature type="region of interest" description="Disordered" evidence="9">
    <location>
        <begin position="531"/>
        <end position="555"/>
    </location>
</feature>
<dbReference type="Gene3D" id="3.30.10.20">
    <property type="match status" value="3"/>
</dbReference>
<evidence type="ECO:0000256" key="6">
    <source>
        <dbReference type="ARBA" id="ARBA00022840"/>
    </source>
</evidence>
<dbReference type="Proteomes" id="UP000295560">
    <property type="component" value="Unassembled WGS sequence"/>
</dbReference>
<feature type="domain" description="PASTA" evidence="12">
    <location>
        <begin position="549"/>
        <end position="615"/>
    </location>
</feature>
<organism evidence="13 14">
    <name type="scientific">Pseudonocardia endophytica</name>
    <dbReference type="NCBI Taxonomy" id="401976"/>
    <lineage>
        <taxon>Bacteria</taxon>
        <taxon>Bacillati</taxon>
        <taxon>Actinomycetota</taxon>
        <taxon>Actinomycetes</taxon>
        <taxon>Pseudonocardiales</taxon>
        <taxon>Pseudonocardiaceae</taxon>
        <taxon>Pseudonocardia</taxon>
    </lineage>
</organism>
<keyword evidence="10" id="KW-0472">Membrane</keyword>
<evidence type="ECO:0000313" key="13">
    <source>
        <dbReference type="EMBL" id="TCK25060.1"/>
    </source>
</evidence>
<dbReference type="RefSeq" id="WP_243653268.1">
    <property type="nucleotide sequence ID" value="NZ_SMFZ01000001.1"/>
</dbReference>
<reference evidence="13 14" key="1">
    <citation type="submission" date="2019-03" db="EMBL/GenBank/DDBJ databases">
        <title>Sequencing the genomes of 1000 actinobacteria strains.</title>
        <authorList>
            <person name="Klenk H.-P."/>
        </authorList>
    </citation>
    <scope>NUCLEOTIDE SEQUENCE [LARGE SCALE GENOMIC DNA]</scope>
    <source>
        <strain evidence="13 14">DSM 44969</strain>
    </source>
</reference>
<dbReference type="PROSITE" id="PS00108">
    <property type="entry name" value="PROTEIN_KINASE_ST"/>
    <property type="match status" value="1"/>
</dbReference>
<name>A0A4R1HWD1_PSEEN</name>
<feature type="domain" description="PASTA" evidence="12">
    <location>
        <begin position="396"/>
        <end position="463"/>
    </location>
</feature>
<dbReference type="InterPro" id="IPR005543">
    <property type="entry name" value="PASTA_dom"/>
</dbReference>
<comment type="catalytic activity">
    <reaction evidence="7">
        <text>L-threonyl-[protein] + ATP = O-phospho-L-threonyl-[protein] + ADP + H(+)</text>
        <dbReference type="Rhea" id="RHEA:46608"/>
        <dbReference type="Rhea" id="RHEA-COMP:11060"/>
        <dbReference type="Rhea" id="RHEA-COMP:11605"/>
        <dbReference type="ChEBI" id="CHEBI:15378"/>
        <dbReference type="ChEBI" id="CHEBI:30013"/>
        <dbReference type="ChEBI" id="CHEBI:30616"/>
        <dbReference type="ChEBI" id="CHEBI:61977"/>
        <dbReference type="ChEBI" id="CHEBI:456216"/>
        <dbReference type="EC" id="2.7.11.1"/>
    </reaction>
</comment>
<feature type="transmembrane region" description="Helical" evidence="10">
    <location>
        <begin position="373"/>
        <end position="395"/>
    </location>
</feature>
<evidence type="ECO:0000256" key="2">
    <source>
        <dbReference type="ARBA" id="ARBA00022527"/>
    </source>
</evidence>
<dbReference type="PROSITE" id="PS51178">
    <property type="entry name" value="PASTA"/>
    <property type="match status" value="3"/>
</dbReference>
<sequence length="615" mass="63340">MSAPSGPAPVDRASGMQDGPPLLDGRYRLGPVIARGGMSTVHHGTDTRLDRAVAIKVMDPTMAADPAFRSRFGREARLAARIGHPAVVGVYDQGAVRAGELGPGTEATLFLVMELVPGGTLRDVLRARGPVGLPAAVRVLDPVLDGLAAAHRLGMVHRDVKPENVLIAPSGEVKVADFGLLTAAAEAGVSHAGMILGTMAYLSPEQVTTGRADARSDVYAAGIVLYELLTGVPPYQADNPLSVAYRHVNDDVPPPSDRVPGLPPEIDAMVARATDRDPERRPADANGFRAELAAVASRLGLPAGSVPRPPVAPDRDTVPASPRRVHPSDGAAAGPSGTRAVTALGGPPVVPTGEPEGLTRSELRGARQRGRRVFALWLVVLLLVGLLAGAGAWWVGSGRWTTVPQLAGVDRARATALLTEADLTPSVTERADDAAAPDTVVAGDPQTGTRILRGSTVTLTISTGPPRVPDVLAGSPVAVAEDMVKRSGLTPVRSNAADVYSDAVPQGAVVRTDPPSGTAAKAGDAVTLVLSRGPEPAPAPAPAPEPEPASASASVPFVVGKKADDAVDELKAAGFDVEVDRSFPFLRGREGTVVSQDPRPGEDAEPGDTVTVKVL</sequence>
<dbReference type="CDD" id="cd06577">
    <property type="entry name" value="PASTA_pknB"/>
    <property type="match status" value="3"/>
</dbReference>
<keyword evidence="10" id="KW-1133">Transmembrane helix</keyword>
<dbReference type="Pfam" id="PF00069">
    <property type="entry name" value="Pkinase"/>
    <property type="match status" value="1"/>
</dbReference>